<dbReference type="Pfam" id="PF03601">
    <property type="entry name" value="Cons_hypoth698"/>
    <property type="match status" value="1"/>
</dbReference>
<evidence type="ECO:0000256" key="5">
    <source>
        <dbReference type="ARBA" id="ARBA00022989"/>
    </source>
</evidence>
<evidence type="ECO:0000256" key="2">
    <source>
        <dbReference type="ARBA" id="ARBA00007977"/>
    </source>
</evidence>
<dbReference type="KEGG" id="rdp:RD2015_2561"/>
<dbReference type="STRING" id="76731.RD2015_2561"/>
<keyword evidence="5" id="KW-1133">Transmembrane helix</keyword>
<gene>
    <name evidence="7" type="ORF">RD2015_2561</name>
</gene>
<comment type="similarity">
    <text evidence="2">Belongs to the UPF0324 family.</text>
</comment>
<evidence type="ECO:0000256" key="4">
    <source>
        <dbReference type="ARBA" id="ARBA00022692"/>
    </source>
</evidence>
<keyword evidence="6" id="KW-0472">Membrane</keyword>
<reference evidence="7 8" key="1">
    <citation type="submission" date="2015-12" db="EMBL/GenBank/DDBJ databases">
        <title>Complete genome of Roseateles depolymerans KCTC 42856.</title>
        <authorList>
            <person name="Kim K.M."/>
        </authorList>
    </citation>
    <scope>NUCLEOTIDE SEQUENCE [LARGE SCALE GENOMIC DNA]</scope>
    <source>
        <strain evidence="7 8">KCTC 42856</strain>
    </source>
</reference>
<dbReference type="Proteomes" id="UP000060699">
    <property type="component" value="Chromosome"/>
</dbReference>
<dbReference type="InterPro" id="IPR018383">
    <property type="entry name" value="UPF0324_pro"/>
</dbReference>
<organism evidence="7 8">
    <name type="scientific">Roseateles depolymerans</name>
    <dbReference type="NCBI Taxonomy" id="76731"/>
    <lineage>
        <taxon>Bacteria</taxon>
        <taxon>Pseudomonadati</taxon>
        <taxon>Pseudomonadota</taxon>
        <taxon>Betaproteobacteria</taxon>
        <taxon>Burkholderiales</taxon>
        <taxon>Sphaerotilaceae</taxon>
        <taxon>Roseateles</taxon>
    </lineage>
</organism>
<evidence type="ECO:0000256" key="1">
    <source>
        <dbReference type="ARBA" id="ARBA00004651"/>
    </source>
</evidence>
<dbReference type="NCBIfam" id="TIGR00698">
    <property type="entry name" value="YeiH family putative sulfate export transporter"/>
    <property type="match status" value="1"/>
</dbReference>
<evidence type="ECO:0000256" key="3">
    <source>
        <dbReference type="ARBA" id="ARBA00022475"/>
    </source>
</evidence>
<dbReference type="EMBL" id="CP013729">
    <property type="protein sequence ID" value="ALV07026.1"/>
    <property type="molecule type" value="Genomic_DNA"/>
</dbReference>
<dbReference type="InterPro" id="IPR004630">
    <property type="entry name" value="UPF0324_YeiH-like"/>
</dbReference>
<accession>A0A0U3LKU6</accession>
<dbReference type="PANTHER" id="PTHR30106">
    <property type="entry name" value="INNER MEMBRANE PROTEIN YEIH-RELATED"/>
    <property type="match status" value="1"/>
</dbReference>
<evidence type="ECO:0000256" key="6">
    <source>
        <dbReference type="ARBA" id="ARBA00023136"/>
    </source>
</evidence>
<keyword evidence="8" id="KW-1185">Reference proteome</keyword>
<protein>
    <submittedName>
        <fullName evidence="7">Membrane protein</fullName>
    </submittedName>
</protein>
<dbReference type="GO" id="GO:0005886">
    <property type="term" value="C:plasma membrane"/>
    <property type="evidence" value="ECO:0007669"/>
    <property type="project" value="UniProtKB-SubCell"/>
</dbReference>
<comment type="subcellular location">
    <subcellularLocation>
        <location evidence="1">Cell membrane</location>
        <topology evidence="1">Multi-pass membrane protein</topology>
    </subcellularLocation>
</comment>
<dbReference type="RefSeq" id="WP_083525598.1">
    <property type="nucleotide sequence ID" value="NZ_CP013729.1"/>
</dbReference>
<dbReference type="PATRIC" id="fig|76731.3.peg.2620"/>
<dbReference type="OrthoDB" id="9805703at2"/>
<evidence type="ECO:0000313" key="7">
    <source>
        <dbReference type="EMBL" id="ALV07026.1"/>
    </source>
</evidence>
<sequence>MSFSLPVAVPPRPAPWLRLRPLLPGLILCLALASLAWTLGQWPWLQAHGFSVLTLAIVLGMVAGHAGYARVASLAEPGVQFSRQTLLRLGIVLYGLKLTVQDIGQMGAAGLVTDALVLSSTLLLGAWVGRRWLKLEREQALLISAGSAICGAAAVLAAAPVVKARQEQVAPAIATVVVFGTVAMFLYPWLYQWNQALGWIPGGDQGFGLYTGATVHEVAQVVVAGRGMSAEAANAAVMAKMVRVMMLAPCLLGLSVLVARWEARAVGRPRVQGEARAAAVSGPAPAGQPRWRAVSIPWFAFGFIGVVLMNSWWTPPARLAADLADLDTLLLAMAMAALGLGTQVSAVRRSGAGPLWLALLLAVWLVVGGAVIQGAVHSASDQLRAHVLRPNLVEKVRPFLQHKLECGIGDITCHHRRWTALAQLRAGRSLQR</sequence>
<evidence type="ECO:0000313" key="8">
    <source>
        <dbReference type="Proteomes" id="UP000060699"/>
    </source>
</evidence>
<proteinExistence type="inferred from homology"/>
<keyword evidence="4" id="KW-0812">Transmembrane</keyword>
<dbReference type="PANTHER" id="PTHR30106:SF2">
    <property type="entry name" value="UPF0324 INNER MEMBRANE PROTEIN YEIH"/>
    <property type="match status" value="1"/>
</dbReference>
<keyword evidence="3" id="KW-1003">Cell membrane</keyword>
<name>A0A0U3LKU6_9BURK</name>
<dbReference type="AlphaFoldDB" id="A0A0U3LKU6"/>